<name>A0A0D2FR22_9EURO</name>
<evidence type="ECO:0000256" key="1">
    <source>
        <dbReference type="ARBA" id="ARBA00022679"/>
    </source>
</evidence>
<feature type="domain" description="N-acetyltransferase" evidence="3">
    <location>
        <begin position="24"/>
        <end position="202"/>
    </location>
</feature>
<evidence type="ECO:0000259" key="3">
    <source>
        <dbReference type="PROSITE" id="PS51186"/>
    </source>
</evidence>
<sequence>MASFSIHALPNPALDHDTLLEYSSRLRALRLNSLKSDPSSFISRYESEITQPEEFWIKRLTNPRAIHVVLVRNNPDHQNTDEKTKLLESQWVGFLVIAAPDYQRADNQDNAPPEYLMAALWVDPDVRGHGLGKRLVQTTIDTVKKDATRENGASPFCVTSVRQGNDKALKLYQSIGFRIIDPNEKIEKEGRTYIATAMRIDV</sequence>
<dbReference type="OrthoDB" id="41532at2759"/>
<dbReference type="VEuPathDB" id="FungiDB:Z518_05512"/>
<dbReference type="AlphaFoldDB" id="A0A0D2FR22"/>
<dbReference type="RefSeq" id="XP_013271778.1">
    <property type="nucleotide sequence ID" value="XM_013416324.1"/>
</dbReference>
<dbReference type="InterPro" id="IPR000182">
    <property type="entry name" value="GNAT_dom"/>
</dbReference>
<evidence type="ECO:0000313" key="5">
    <source>
        <dbReference type="Proteomes" id="UP000053617"/>
    </source>
</evidence>
<reference evidence="4 5" key="1">
    <citation type="submission" date="2015-01" db="EMBL/GenBank/DDBJ databases">
        <title>The Genome Sequence of Rhinocladiella mackenzie CBS 650.93.</title>
        <authorList>
            <consortium name="The Broad Institute Genomics Platform"/>
            <person name="Cuomo C."/>
            <person name="de Hoog S."/>
            <person name="Gorbushina A."/>
            <person name="Stielow B."/>
            <person name="Teixiera M."/>
            <person name="Abouelleil A."/>
            <person name="Chapman S.B."/>
            <person name="Priest M."/>
            <person name="Young S.K."/>
            <person name="Wortman J."/>
            <person name="Nusbaum C."/>
            <person name="Birren B."/>
        </authorList>
    </citation>
    <scope>NUCLEOTIDE SEQUENCE [LARGE SCALE GENOMIC DNA]</scope>
    <source>
        <strain evidence="4 5">CBS 650.93</strain>
    </source>
</reference>
<dbReference type="InterPro" id="IPR016181">
    <property type="entry name" value="Acyl_CoA_acyltransferase"/>
</dbReference>
<dbReference type="PROSITE" id="PS51186">
    <property type="entry name" value="GNAT"/>
    <property type="match status" value="1"/>
</dbReference>
<proteinExistence type="predicted"/>
<protein>
    <submittedName>
        <fullName evidence="4">Rhinocladiella mackenziei CBS 650.93 unplaced genomic scaffold supercont1.4, whole genome shotgun sequence</fullName>
    </submittedName>
</protein>
<keyword evidence="2" id="KW-0012">Acyltransferase</keyword>
<keyword evidence="5" id="KW-1185">Reference proteome</keyword>
<organism evidence="4 5">
    <name type="scientific">Rhinocladiella mackenziei CBS 650.93</name>
    <dbReference type="NCBI Taxonomy" id="1442369"/>
    <lineage>
        <taxon>Eukaryota</taxon>
        <taxon>Fungi</taxon>
        <taxon>Dikarya</taxon>
        <taxon>Ascomycota</taxon>
        <taxon>Pezizomycotina</taxon>
        <taxon>Eurotiomycetes</taxon>
        <taxon>Chaetothyriomycetidae</taxon>
        <taxon>Chaetothyriales</taxon>
        <taxon>Herpotrichiellaceae</taxon>
        <taxon>Rhinocladiella</taxon>
    </lineage>
</organism>
<dbReference type="Gene3D" id="3.40.630.30">
    <property type="match status" value="1"/>
</dbReference>
<dbReference type="Pfam" id="PF13508">
    <property type="entry name" value="Acetyltransf_7"/>
    <property type="match status" value="1"/>
</dbReference>
<evidence type="ECO:0000313" key="4">
    <source>
        <dbReference type="EMBL" id="KIX04642.1"/>
    </source>
</evidence>
<dbReference type="SUPFAM" id="SSF55729">
    <property type="entry name" value="Acyl-CoA N-acyltransferases (Nat)"/>
    <property type="match status" value="1"/>
</dbReference>
<evidence type="ECO:0000256" key="2">
    <source>
        <dbReference type="ARBA" id="ARBA00023315"/>
    </source>
</evidence>
<dbReference type="Proteomes" id="UP000053617">
    <property type="component" value="Unassembled WGS sequence"/>
</dbReference>
<dbReference type="InterPro" id="IPR050680">
    <property type="entry name" value="YpeA/RimI_acetyltransf"/>
</dbReference>
<dbReference type="EMBL" id="KN847478">
    <property type="protein sequence ID" value="KIX04642.1"/>
    <property type="molecule type" value="Genomic_DNA"/>
</dbReference>
<dbReference type="GO" id="GO:0016747">
    <property type="term" value="F:acyltransferase activity, transferring groups other than amino-acyl groups"/>
    <property type="evidence" value="ECO:0007669"/>
    <property type="project" value="InterPro"/>
</dbReference>
<keyword evidence="1" id="KW-0808">Transferase</keyword>
<accession>A0A0D2FR22</accession>
<gene>
    <name evidence="4" type="ORF">Z518_05512</name>
</gene>
<dbReference type="GeneID" id="25293583"/>
<dbReference type="PANTHER" id="PTHR43420">
    <property type="entry name" value="ACETYLTRANSFERASE"/>
    <property type="match status" value="1"/>
</dbReference>
<dbReference type="CDD" id="cd04301">
    <property type="entry name" value="NAT_SF"/>
    <property type="match status" value="1"/>
</dbReference>
<dbReference type="HOGENOM" id="CLU_013985_6_2_1"/>